<dbReference type="OrthoDB" id="668at10239"/>
<dbReference type="Proteomes" id="UP000224101">
    <property type="component" value="Segment"/>
</dbReference>
<reference evidence="2 3" key="1">
    <citation type="submission" date="2017-08" db="EMBL/GenBank/DDBJ databases">
        <title>Characterization and complete genome sequence of novel bacteriophage infecting the causal agent of bacterial fruit blotch, Acidovorax citrulli.</title>
        <authorList>
            <person name="Midani A.R."/>
            <person name="Park S.-H."/>
            <person name="Choi T.-J."/>
        </authorList>
    </citation>
    <scope>NUCLEOTIDE SEQUENCE [LARGE SCALE GENOMIC DNA]</scope>
</reference>
<proteinExistence type="predicted"/>
<dbReference type="RefSeq" id="YP_009609678.1">
    <property type="nucleotide sequence ID" value="NC_041997.1"/>
</dbReference>
<organism evidence="2 3">
    <name type="scientific">Acidovorax phage ACP17</name>
    <dbReference type="NCBI Taxonomy" id="2010329"/>
    <lineage>
        <taxon>Viruses</taxon>
        <taxon>Duplodnaviria</taxon>
        <taxon>Heunggongvirae</taxon>
        <taxon>Uroviricota</taxon>
        <taxon>Caudoviricetes</taxon>
        <taxon>Busanvirus</taxon>
        <taxon>Busanvirus ACP17</taxon>
    </lineage>
</organism>
<dbReference type="Pfam" id="PF21379">
    <property type="entry name" value="Gp6-like_1st"/>
    <property type="match status" value="1"/>
</dbReference>
<dbReference type="Gene3D" id="3.30.300.200">
    <property type="match status" value="1"/>
</dbReference>
<dbReference type="GeneID" id="40085763"/>
<evidence type="ECO:0000259" key="1">
    <source>
        <dbReference type="Pfam" id="PF21379"/>
    </source>
</evidence>
<dbReference type="KEGG" id="vg:40085763"/>
<accession>A0A218M2T0</accession>
<feature type="domain" description="Baseplate wedge protein gp6-like N-terminal helical" evidence="1">
    <location>
        <begin position="11"/>
        <end position="83"/>
    </location>
</feature>
<protein>
    <submittedName>
        <fullName evidence="2">Baseplate wedge subunit</fullName>
    </submittedName>
</protein>
<sequence length="599" mass="65431">MLNLPVQSLEFEDIKQNYIEFLKGDPNYRDFNFEASGISTQMNILAYSTHMLGFYVKMLLDEAFVDSAHTREALLSHAKKTGYTPRGRRSARAEVQVAVSMDAADEPLGAAVLIPRGTSFSSANSTQDARVFQVIDDVMAKSRTQVGNVVTYTSPAIVVFEGLAQVWRFVVDNSVHNQRFVIKDKNVDLDSIRVNVRTTAGSSAVQEFKLAKFTDNITGTTPVFYVTTNEEGYYQIFFGNNVFGVQPSNGNSVEVHYVATNGLGGNGAKVFRANPTVPPVGTDYYLGNFSTITTTTLSPSSGGMEPETVDSLRFTIPNHYRRQNRLLTASDFRGVLLEEFRNIDSMNVWGGEKNGRRQYGKVFCSIKPKNALQLTGAAKSEIRTAILETYGIVGGDIVFVDPEYISADVVLTATVDRRKTNKALGEIEADIVSRVNAYNSTTLSKFESNLSDVDMLNAARADDSYITSIFSQKVLRKSVQVIYGSSGTSALEFANALAPSTLASSAFQYGGKAVKFIDDGKGSLFIVEAGTDTLFLNAAQGTVDYSTGLIQFRFPQFARIAAFTGTTGSVEFSGVPSTPDVMTDLNNIVRISSTRVVFK</sequence>
<dbReference type="InterPro" id="IPR049026">
    <property type="entry name" value="Gp6-like_N"/>
</dbReference>
<evidence type="ECO:0000313" key="2">
    <source>
        <dbReference type="EMBL" id="ASD50357.1"/>
    </source>
</evidence>
<keyword evidence="3" id="KW-1185">Reference proteome</keyword>
<name>A0A218M2T0_9CAUD</name>
<dbReference type="EMBL" id="KY979132">
    <property type="protein sequence ID" value="ASD50357.1"/>
    <property type="molecule type" value="Genomic_DNA"/>
</dbReference>
<evidence type="ECO:0000313" key="3">
    <source>
        <dbReference type="Proteomes" id="UP000224101"/>
    </source>
</evidence>